<keyword evidence="3 7" id="KW-0732">Signal</keyword>
<reference evidence="9" key="1">
    <citation type="journal article" date="2014" name="Int. J. Syst. Evol. Microbiol.">
        <title>Complete genome sequence of Corynebacterium casei LMG S-19264T (=DSM 44701T), isolated from a smear-ripened cheese.</title>
        <authorList>
            <consortium name="US DOE Joint Genome Institute (JGI-PGF)"/>
            <person name="Walter F."/>
            <person name="Albersmeier A."/>
            <person name="Kalinowski J."/>
            <person name="Ruckert C."/>
        </authorList>
    </citation>
    <scope>NUCLEOTIDE SEQUENCE</scope>
    <source>
        <strain evidence="9">CGMCC 1.15533</strain>
    </source>
</reference>
<feature type="domain" description="Gram-positive cocci surface proteins LPxTG" evidence="8">
    <location>
        <begin position="448"/>
        <end position="480"/>
    </location>
</feature>
<keyword evidence="2" id="KW-0964">Secreted</keyword>
<evidence type="ECO:0000313" key="10">
    <source>
        <dbReference type="Proteomes" id="UP000660801"/>
    </source>
</evidence>
<dbReference type="InterPro" id="IPR046254">
    <property type="entry name" value="DUF6287"/>
</dbReference>
<keyword evidence="1" id="KW-0134">Cell wall</keyword>
<evidence type="ECO:0000256" key="1">
    <source>
        <dbReference type="ARBA" id="ARBA00022512"/>
    </source>
</evidence>
<reference evidence="9" key="2">
    <citation type="submission" date="2020-09" db="EMBL/GenBank/DDBJ databases">
        <authorList>
            <person name="Sun Q."/>
            <person name="Zhou Y."/>
        </authorList>
    </citation>
    <scope>NUCLEOTIDE SEQUENCE</scope>
    <source>
        <strain evidence="9">CGMCC 1.15533</strain>
    </source>
</reference>
<gene>
    <name evidence="9" type="ORF">GCM10011510_02670</name>
</gene>
<dbReference type="Pfam" id="PF19804">
    <property type="entry name" value="DUF6287"/>
    <property type="match status" value="1"/>
</dbReference>
<keyword evidence="6" id="KW-0472">Membrane</keyword>
<feature type="compositionally biased region" description="Low complexity" evidence="5">
    <location>
        <begin position="418"/>
        <end position="450"/>
    </location>
</feature>
<evidence type="ECO:0000256" key="5">
    <source>
        <dbReference type="SAM" id="MobiDB-lite"/>
    </source>
</evidence>
<feature type="region of interest" description="Disordered" evidence="5">
    <location>
        <begin position="362"/>
        <end position="450"/>
    </location>
</feature>
<keyword evidence="10" id="KW-1185">Reference proteome</keyword>
<evidence type="ECO:0000256" key="2">
    <source>
        <dbReference type="ARBA" id="ARBA00022525"/>
    </source>
</evidence>
<keyword evidence="6" id="KW-0812">Transmembrane</keyword>
<name>A0A917A4Q7_9STRE</name>
<feature type="signal peptide" evidence="7">
    <location>
        <begin position="1"/>
        <end position="36"/>
    </location>
</feature>
<keyword evidence="6" id="KW-1133">Transmembrane helix</keyword>
<keyword evidence="4" id="KW-0572">Peptidoglycan-anchor</keyword>
<dbReference type="Pfam" id="PF00746">
    <property type="entry name" value="Gram_pos_anchor"/>
    <property type="match status" value="1"/>
</dbReference>
<comment type="caution">
    <text evidence="9">The sequence shown here is derived from an EMBL/GenBank/DDBJ whole genome shotgun (WGS) entry which is preliminary data.</text>
</comment>
<organism evidence="9 10">
    <name type="scientific">Streptococcus himalayensis</name>
    <dbReference type="NCBI Taxonomy" id="1888195"/>
    <lineage>
        <taxon>Bacteria</taxon>
        <taxon>Bacillati</taxon>
        <taxon>Bacillota</taxon>
        <taxon>Bacilli</taxon>
        <taxon>Lactobacillales</taxon>
        <taxon>Streptococcaceae</taxon>
        <taxon>Streptococcus</taxon>
    </lineage>
</organism>
<evidence type="ECO:0000259" key="8">
    <source>
        <dbReference type="PROSITE" id="PS50847"/>
    </source>
</evidence>
<protein>
    <recommendedName>
        <fullName evidence="8">Gram-positive cocci surface proteins LPxTG domain-containing protein</fullName>
    </recommendedName>
</protein>
<dbReference type="RefSeq" id="WP_068989735.1">
    <property type="nucleotide sequence ID" value="NZ_BMJN01000002.1"/>
</dbReference>
<dbReference type="AlphaFoldDB" id="A0A917A4Q7"/>
<evidence type="ECO:0000256" key="7">
    <source>
        <dbReference type="SAM" id="SignalP"/>
    </source>
</evidence>
<feature type="chain" id="PRO_5037663508" description="Gram-positive cocci surface proteins LPxTG domain-containing protein" evidence="7">
    <location>
        <begin position="37"/>
        <end position="480"/>
    </location>
</feature>
<feature type="compositionally biased region" description="Low complexity" evidence="5">
    <location>
        <begin position="155"/>
        <end position="229"/>
    </location>
</feature>
<proteinExistence type="predicted"/>
<evidence type="ECO:0000313" key="9">
    <source>
        <dbReference type="EMBL" id="GGE25030.1"/>
    </source>
</evidence>
<accession>A0A917A4Q7</accession>
<feature type="region of interest" description="Disordered" evidence="5">
    <location>
        <begin position="149"/>
        <end position="229"/>
    </location>
</feature>
<sequence>MKVKTTYALRKTKVVFGSVAIATLAMLALGGPIAHAEGEGGATPATEIVNPRKDIPATATPFANGSYIRIGLQSDYLKNQGVEFAVTFYTDKGTIWDTGFQYFTNSAPHKDFWIDKFPDGTYKYEGRYTSLDKTEYFATTTFTVKNGKVVNQTQPTETSTPTTETKPTEAPTPTTETKPTETPTTTTETKPTETPTTTTETKPTETPTTTTETKPSETSSTTTDTTLSETLLSSSLDNASDKEDKAENDVLVQLLGGDISKIVGTWKNSQGHTITIDKQGNVVESHGGTTMIEGPRAYKDKLPGVYFNLKTPNKIGAGVLVFAPANVAYKNGLGADPSIQTKERLVRGGDGPAKLVESDFFYRASDKQPAPTDKPTGQSNTGKTKVKPDGQAGGPGVGAPGSDQGKITSKFIAGNNVSSSSKKGATTSAKTSAKTPTKTPAKPAKGALPKTGESKIAFFSVAGLILASIAGFVGLKRKEK</sequence>
<dbReference type="Proteomes" id="UP000660801">
    <property type="component" value="Unassembled WGS sequence"/>
</dbReference>
<dbReference type="OrthoDB" id="2136578at2"/>
<dbReference type="NCBIfam" id="TIGR01167">
    <property type="entry name" value="LPXTG_anchor"/>
    <property type="match status" value="1"/>
</dbReference>
<evidence type="ECO:0000256" key="3">
    <source>
        <dbReference type="ARBA" id="ARBA00022729"/>
    </source>
</evidence>
<dbReference type="InterPro" id="IPR019931">
    <property type="entry name" value="LPXTG_anchor"/>
</dbReference>
<dbReference type="EMBL" id="BMJN01000002">
    <property type="protein sequence ID" value="GGE25030.1"/>
    <property type="molecule type" value="Genomic_DNA"/>
</dbReference>
<dbReference type="PROSITE" id="PS50847">
    <property type="entry name" value="GRAM_POS_ANCHORING"/>
    <property type="match status" value="1"/>
</dbReference>
<feature type="transmembrane region" description="Helical" evidence="6">
    <location>
        <begin position="456"/>
        <end position="475"/>
    </location>
</feature>
<evidence type="ECO:0000256" key="4">
    <source>
        <dbReference type="ARBA" id="ARBA00023088"/>
    </source>
</evidence>
<evidence type="ECO:0000256" key="6">
    <source>
        <dbReference type="SAM" id="Phobius"/>
    </source>
</evidence>